<comment type="caution">
    <text evidence="6">The sequence shown here is derived from an EMBL/GenBank/DDBJ whole genome shotgun (WGS) entry which is preliminary data.</text>
</comment>
<dbReference type="EMBL" id="JAHQIW010004735">
    <property type="protein sequence ID" value="KAJ1363465.1"/>
    <property type="molecule type" value="Genomic_DNA"/>
</dbReference>
<dbReference type="InterPro" id="IPR020557">
    <property type="entry name" value="Fumarate_lyase_CS"/>
</dbReference>
<keyword evidence="7" id="KW-1185">Reference proteome</keyword>
<evidence type="ECO:0000313" key="7">
    <source>
        <dbReference type="Proteomes" id="UP001196413"/>
    </source>
</evidence>
<feature type="domain" description="Fumarate lyase N-terminal" evidence="4">
    <location>
        <begin position="120"/>
        <end position="451"/>
    </location>
</feature>
<dbReference type="Gene3D" id="1.10.275.10">
    <property type="entry name" value="Fumarase/aspartase (N-terminal domain)"/>
    <property type="match status" value="1"/>
</dbReference>
<protein>
    <recommendedName>
        <fullName evidence="2">fumarate hydratase</fullName>
        <ecNumber evidence="2">4.2.1.2</ecNumber>
    </recommendedName>
</protein>
<dbReference type="HAMAP" id="MF_00743">
    <property type="entry name" value="FumaraseC"/>
    <property type="match status" value="1"/>
</dbReference>
<dbReference type="NCBIfam" id="NF008909">
    <property type="entry name" value="PRK12273.1"/>
    <property type="match status" value="1"/>
</dbReference>
<dbReference type="NCBIfam" id="TIGR00979">
    <property type="entry name" value="fumC_II"/>
    <property type="match status" value="1"/>
</dbReference>
<dbReference type="Pfam" id="PF10415">
    <property type="entry name" value="FumaraseC_C"/>
    <property type="match status" value="1"/>
</dbReference>
<evidence type="ECO:0000256" key="2">
    <source>
        <dbReference type="ARBA" id="ARBA00012921"/>
    </source>
</evidence>
<dbReference type="InterPro" id="IPR024083">
    <property type="entry name" value="Fumarase/histidase_N"/>
</dbReference>
<dbReference type="EC" id="4.2.1.2" evidence="2"/>
<dbReference type="GO" id="GO:0006108">
    <property type="term" value="P:malate metabolic process"/>
    <property type="evidence" value="ECO:0007669"/>
    <property type="project" value="TreeGrafter"/>
</dbReference>
<evidence type="ECO:0000313" key="6">
    <source>
        <dbReference type="EMBL" id="KAJ1363465.1"/>
    </source>
</evidence>
<accession>A0AAD5MRH2</accession>
<dbReference type="FunFam" id="1.10.275.10:FF:000001">
    <property type="entry name" value="Fumarate hydratase, mitochondrial"/>
    <property type="match status" value="1"/>
</dbReference>
<dbReference type="Proteomes" id="UP001196413">
    <property type="component" value="Unassembled WGS sequence"/>
</dbReference>
<dbReference type="GO" id="GO:0004333">
    <property type="term" value="F:fumarate hydratase activity"/>
    <property type="evidence" value="ECO:0007669"/>
    <property type="project" value="UniProtKB-EC"/>
</dbReference>
<dbReference type="InterPro" id="IPR018951">
    <property type="entry name" value="Fumarase_C_C"/>
</dbReference>
<dbReference type="Pfam" id="PF00206">
    <property type="entry name" value="Lyase_1"/>
    <property type="match status" value="1"/>
</dbReference>
<evidence type="ECO:0000259" key="5">
    <source>
        <dbReference type="Pfam" id="PF10415"/>
    </source>
</evidence>
<dbReference type="GO" id="GO:0006099">
    <property type="term" value="P:tricarboxylic acid cycle"/>
    <property type="evidence" value="ECO:0007669"/>
    <property type="project" value="InterPro"/>
</dbReference>
<keyword evidence="3" id="KW-0456">Lyase</keyword>
<dbReference type="InterPro" id="IPR022761">
    <property type="entry name" value="Fumarate_lyase_N"/>
</dbReference>
<dbReference type="PRINTS" id="PR00149">
    <property type="entry name" value="FUMRATELYASE"/>
</dbReference>
<evidence type="ECO:0000256" key="3">
    <source>
        <dbReference type="ARBA" id="ARBA00023239"/>
    </source>
</evidence>
<dbReference type="PRINTS" id="PR00145">
    <property type="entry name" value="ARGSUCLYASE"/>
</dbReference>
<dbReference type="PROSITE" id="PS00163">
    <property type="entry name" value="FUMARATE_LYASES"/>
    <property type="match status" value="1"/>
</dbReference>
<evidence type="ECO:0000256" key="1">
    <source>
        <dbReference type="ARBA" id="ARBA00009084"/>
    </source>
</evidence>
<dbReference type="FunFam" id="1.20.200.10:FF:000001">
    <property type="entry name" value="Fumarate hydratase, mitochondrial"/>
    <property type="match status" value="1"/>
</dbReference>
<reference evidence="6" key="1">
    <citation type="submission" date="2021-06" db="EMBL/GenBank/DDBJ databases">
        <title>Parelaphostrongylus tenuis whole genome reference sequence.</title>
        <authorList>
            <person name="Garwood T.J."/>
            <person name="Larsen P.A."/>
            <person name="Fountain-Jones N.M."/>
            <person name="Garbe J.R."/>
            <person name="Macchietto M.G."/>
            <person name="Kania S.A."/>
            <person name="Gerhold R.W."/>
            <person name="Richards J.E."/>
            <person name="Wolf T.M."/>
        </authorList>
    </citation>
    <scope>NUCLEOTIDE SEQUENCE</scope>
    <source>
        <strain evidence="6">MNPRO001-30</strain>
        <tissue evidence="6">Meninges</tissue>
    </source>
</reference>
<dbReference type="PANTHER" id="PTHR11444">
    <property type="entry name" value="ASPARTATEAMMONIA/ARGININOSUCCINATE/ADENYLOSUCCINATE LYASE"/>
    <property type="match status" value="1"/>
</dbReference>
<feature type="domain" description="Fumarase C C-terminal" evidence="5">
    <location>
        <begin position="517"/>
        <end position="569"/>
    </location>
</feature>
<dbReference type="InterPro" id="IPR008948">
    <property type="entry name" value="L-Aspartase-like"/>
</dbReference>
<dbReference type="FunFam" id="1.10.40.30:FF:000002">
    <property type="entry name" value="Fumarate hydratase class II"/>
    <property type="match status" value="1"/>
</dbReference>
<proteinExistence type="inferred from homology"/>
<dbReference type="PANTHER" id="PTHR11444:SF1">
    <property type="entry name" value="FUMARATE HYDRATASE, MITOCHONDRIAL"/>
    <property type="match status" value="1"/>
</dbReference>
<dbReference type="SUPFAM" id="SSF48557">
    <property type="entry name" value="L-aspartase-like"/>
    <property type="match status" value="1"/>
</dbReference>
<organism evidence="6 7">
    <name type="scientific">Parelaphostrongylus tenuis</name>
    <name type="common">Meningeal worm</name>
    <dbReference type="NCBI Taxonomy" id="148309"/>
    <lineage>
        <taxon>Eukaryota</taxon>
        <taxon>Metazoa</taxon>
        <taxon>Ecdysozoa</taxon>
        <taxon>Nematoda</taxon>
        <taxon>Chromadorea</taxon>
        <taxon>Rhabditida</taxon>
        <taxon>Rhabditina</taxon>
        <taxon>Rhabditomorpha</taxon>
        <taxon>Strongyloidea</taxon>
        <taxon>Metastrongylidae</taxon>
        <taxon>Parelaphostrongylus</taxon>
    </lineage>
</organism>
<evidence type="ECO:0000259" key="4">
    <source>
        <dbReference type="Pfam" id="PF00206"/>
    </source>
</evidence>
<sequence length="572" mass="61957">MSCSINVLDVNGAAIVKLGMKRYRFFVVDIEHVVCLLLGLRMILRSVDVPGLIVCSVCDKSIKPLWRVVVSSIFEMLAAYRICGRCSIVASTVRSVSSSRQFSWSSKAMAKVRKERDTFGELEVPADKYYGAQTARSQMNFKIGGPEERMPLPVVHAFGILKKAAAMVNTEFGLDKKLADAICKAADEVIEGKLDDHFPLVTWQTGSGTQSNMNVNEVISNRAIEILGGELGSKKPVHPNDHVNMSQSSNDTFPTAMHIAVAREINSRLLPALQQLRTSLNKKATEFKDIIKIGRTHTQDAVPLTLGQEFSGYVQQVDNGIARVKGTLPRLYQLAAGGTAVGTGLNTRKGFAEKVAKTVSDITGLPFETAPNKFEALAAHDALVEVHGALNVLAASFMKIANDIRFLGSGPRCGLGELSLPENEPGSSIMPGKVNPTQCEAMTMVAAQVMGNQVAVTVGGSNGHFELNVFKPLMVKNVLQSTRLLADSAVSFSEHCVDGIVANKENIAKIMRESLMLVTALNPHIGYDNAAKIAKTAHKNGTTLKEEAIKLGILTEEQFTQWVKPENMLGPK</sequence>
<name>A0AAD5MRH2_PARTN</name>
<dbReference type="InterPro" id="IPR005677">
    <property type="entry name" value="Fum_hydII"/>
</dbReference>
<comment type="similarity">
    <text evidence="1">Belongs to the class-II fumarase/aspartase family. Fumarase subfamily.</text>
</comment>
<dbReference type="GO" id="GO:0005739">
    <property type="term" value="C:mitochondrion"/>
    <property type="evidence" value="ECO:0007669"/>
    <property type="project" value="TreeGrafter"/>
</dbReference>
<dbReference type="Gene3D" id="1.10.40.30">
    <property type="entry name" value="Fumarase/aspartase (C-terminal domain)"/>
    <property type="match status" value="1"/>
</dbReference>
<gene>
    <name evidence="6" type="primary">FUM1</name>
    <name evidence="6" type="ORF">KIN20_023338</name>
</gene>
<dbReference type="Gene3D" id="1.20.200.10">
    <property type="entry name" value="Fumarase/aspartase (Central domain)"/>
    <property type="match status" value="1"/>
</dbReference>
<dbReference type="CDD" id="cd01362">
    <property type="entry name" value="Fumarase_classII"/>
    <property type="match status" value="1"/>
</dbReference>
<dbReference type="GO" id="GO:0006106">
    <property type="term" value="P:fumarate metabolic process"/>
    <property type="evidence" value="ECO:0007669"/>
    <property type="project" value="InterPro"/>
</dbReference>
<dbReference type="AlphaFoldDB" id="A0AAD5MRH2"/>
<dbReference type="InterPro" id="IPR000362">
    <property type="entry name" value="Fumarate_lyase_fam"/>
</dbReference>